<evidence type="ECO:0000313" key="3">
    <source>
        <dbReference type="EMBL" id="EAU89034.1"/>
    </source>
</evidence>
<dbReference type="RefSeq" id="XP_001832789.1">
    <property type="nucleotide sequence ID" value="XM_001832737.1"/>
</dbReference>
<dbReference type="OrthoDB" id="2839230at2759"/>
<dbReference type="InParanoid" id="A8NDJ7"/>
<dbReference type="SUPFAM" id="SSF50370">
    <property type="entry name" value="Ricin B-like lectins"/>
    <property type="match status" value="2"/>
</dbReference>
<dbReference type="STRING" id="240176.A8NDJ7"/>
<gene>
    <name evidence="3" type="ORF">CC1G_10003</name>
</gene>
<protein>
    <recommendedName>
        <fullName evidence="2">Ricin B lectin domain-containing protein</fullName>
    </recommendedName>
</protein>
<evidence type="ECO:0000256" key="1">
    <source>
        <dbReference type="SAM" id="MobiDB-lite"/>
    </source>
</evidence>
<dbReference type="Proteomes" id="UP000001861">
    <property type="component" value="Unassembled WGS sequence"/>
</dbReference>
<organism evidence="3 4">
    <name type="scientific">Coprinopsis cinerea (strain Okayama-7 / 130 / ATCC MYA-4618 / FGSC 9003)</name>
    <name type="common">Inky cap fungus</name>
    <name type="synonym">Hormographiella aspergillata</name>
    <dbReference type="NCBI Taxonomy" id="240176"/>
    <lineage>
        <taxon>Eukaryota</taxon>
        <taxon>Fungi</taxon>
        <taxon>Dikarya</taxon>
        <taxon>Basidiomycota</taxon>
        <taxon>Agaricomycotina</taxon>
        <taxon>Agaricomycetes</taxon>
        <taxon>Agaricomycetidae</taxon>
        <taxon>Agaricales</taxon>
        <taxon>Agaricineae</taxon>
        <taxon>Psathyrellaceae</taxon>
        <taxon>Coprinopsis</taxon>
    </lineage>
</organism>
<feature type="region of interest" description="Disordered" evidence="1">
    <location>
        <begin position="290"/>
        <end position="309"/>
    </location>
</feature>
<dbReference type="AlphaFoldDB" id="A8NDJ7"/>
<dbReference type="VEuPathDB" id="FungiDB:CC1G_10003"/>
<name>A8NDJ7_COPC7</name>
<keyword evidence="4" id="KW-1185">Reference proteome</keyword>
<evidence type="ECO:0000259" key="2">
    <source>
        <dbReference type="Pfam" id="PF14200"/>
    </source>
</evidence>
<dbReference type="KEGG" id="cci:CC1G_10003"/>
<dbReference type="GeneID" id="6009279"/>
<comment type="caution">
    <text evidence="3">The sequence shown here is derived from an EMBL/GenBank/DDBJ whole genome shotgun (WGS) entry which is preliminary data.</text>
</comment>
<dbReference type="CDD" id="cd23422">
    <property type="entry name" value="beta-trefoil_Ricin_MPL_CNL"/>
    <property type="match status" value="1"/>
</dbReference>
<dbReference type="CDD" id="cd00161">
    <property type="entry name" value="beta-trefoil_Ricin-like"/>
    <property type="match status" value="1"/>
</dbReference>
<dbReference type="Pfam" id="PF14200">
    <property type="entry name" value="RicinB_lectin_2"/>
    <property type="match status" value="1"/>
</dbReference>
<dbReference type="InterPro" id="IPR035992">
    <property type="entry name" value="Ricin_B-like_lectins"/>
</dbReference>
<dbReference type="EMBL" id="AACS02000009">
    <property type="protein sequence ID" value="EAU89034.1"/>
    <property type="molecule type" value="Genomic_DNA"/>
</dbReference>
<evidence type="ECO:0000313" key="4">
    <source>
        <dbReference type="Proteomes" id="UP000001861"/>
    </source>
</evidence>
<reference evidence="3 4" key="1">
    <citation type="journal article" date="2010" name="Proc. Natl. Acad. Sci. U.S.A.">
        <title>Insights into evolution of multicellular fungi from the assembled chromosomes of the mushroom Coprinopsis cinerea (Coprinus cinereus).</title>
        <authorList>
            <person name="Stajich J.E."/>
            <person name="Wilke S.K."/>
            <person name="Ahren D."/>
            <person name="Au C.H."/>
            <person name="Birren B.W."/>
            <person name="Borodovsky M."/>
            <person name="Burns C."/>
            <person name="Canback B."/>
            <person name="Casselton L.A."/>
            <person name="Cheng C.K."/>
            <person name="Deng J."/>
            <person name="Dietrich F.S."/>
            <person name="Fargo D.C."/>
            <person name="Farman M.L."/>
            <person name="Gathman A.C."/>
            <person name="Goldberg J."/>
            <person name="Guigo R."/>
            <person name="Hoegger P.J."/>
            <person name="Hooker J.B."/>
            <person name="Huggins A."/>
            <person name="James T.Y."/>
            <person name="Kamada T."/>
            <person name="Kilaru S."/>
            <person name="Kodira C."/>
            <person name="Kues U."/>
            <person name="Kupfer D."/>
            <person name="Kwan H.S."/>
            <person name="Lomsadze A."/>
            <person name="Li W."/>
            <person name="Lilly W.W."/>
            <person name="Ma L.J."/>
            <person name="Mackey A.J."/>
            <person name="Manning G."/>
            <person name="Martin F."/>
            <person name="Muraguchi H."/>
            <person name="Natvig D.O."/>
            <person name="Palmerini H."/>
            <person name="Ramesh M.A."/>
            <person name="Rehmeyer C.J."/>
            <person name="Roe B.A."/>
            <person name="Shenoy N."/>
            <person name="Stanke M."/>
            <person name="Ter-Hovhannisyan V."/>
            <person name="Tunlid A."/>
            <person name="Velagapudi R."/>
            <person name="Vision T.J."/>
            <person name="Zeng Q."/>
            <person name="Zolan M.E."/>
            <person name="Pukkila P.J."/>
        </authorList>
    </citation>
    <scope>NUCLEOTIDE SEQUENCE [LARGE SCALE GENOMIC DNA]</scope>
    <source>
        <strain evidence="4">Okayama-7 / 130 / ATCC MYA-4618 / FGSC 9003</strain>
    </source>
</reference>
<proteinExistence type="predicted"/>
<feature type="domain" description="Ricin B lectin" evidence="2">
    <location>
        <begin position="189"/>
        <end position="276"/>
    </location>
</feature>
<dbReference type="Gene3D" id="2.80.10.50">
    <property type="match status" value="2"/>
</dbReference>
<accession>A8NDJ7</accession>
<dbReference type="InterPro" id="IPR000772">
    <property type="entry name" value="Ricin_B_lectin"/>
</dbReference>
<sequence length="309" mass="34704">MPVPITEGTIYRFVNIQFAATLELDPRGQRTVLNDFTGTGYQQWEARRGIAGYWKFRNVATGLNLGFDVGRIAENGTLTIGTAAEFLWEVRQVNAEGRQCLHLLVPNTIYALEGSYPQRAEAAFPFNNVQVWEYWKGPNQTWFLDAKVDQGPPCVSGSIYKILSSNGSSVVHLEDDTGNVSGYRYNEGRNQLWEATAYENEKYMWSFKNVSNGHYLSISGTAKEGTRIIGSPTPFVWYIAPDSMITGAFRMFVPYTKMNVDLHMGNSSPGTVIHLYKRAAKKYWRFQKVGSSDDSHPKTSFALGPADPH</sequence>